<keyword evidence="4" id="KW-1185">Reference proteome</keyword>
<gene>
    <name evidence="3" type="ORF">N5A92_16915</name>
</gene>
<dbReference type="RefSeq" id="WP_260904872.1">
    <property type="nucleotide sequence ID" value="NZ_JAOCZP010000005.1"/>
</dbReference>
<dbReference type="PANTHER" id="PTHR42928">
    <property type="entry name" value="TRICARBOXYLATE-BINDING PROTEIN"/>
    <property type="match status" value="1"/>
</dbReference>
<keyword evidence="2" id="KW-0732">Signal</keyword>
<name>A0ABT2LQ91_9HYPH</name>
<feature type="chain" id="PRO_5046979417" evidence="2">
    <location>
        <begin position="23"/>
        <end position="327"/>
    </location>
</feature>
<evidence type="ECO:0000313" key="4">
    <source>
        <dbReference type="Proteomes" id="UP001320831"/>
    </source>
</evidence>
<dbReference type="PIRSF" id="PIRSF017082">
    <property type="entry name" value="YflP"/>
    <property type="match status" value="1"/>
</dbReference>
<accession>A0ABT2LQ91</accession>
<protein>
    <submittedName>
        <fullName evidence="3">Tripartite tricarboxylate transporter substrate binding protein</fullName>
    </submittedName>
</protein>
<evidence type="ECO:0000256" key="1">
    <source>
        <dbReference type="ARBA" id="ARBA00006987"/>
    </source>
</evidence>
<dbReference type="Pfam" id="PF03401">
    <property type="entry name" value="TctC"/>
    <property type="match status" value="1"/>
</dbReference>
<reference evidence="3 4" key="1">
    <citation type="submission" date="2022-09" db="EMBL/GenBank/DDBJ databases">
        <title>Chelativorans salina sp. nov., a novel slightly halophilic bacterium isolated from a saline lake sediment enrichment.</title>
        <authorList>
            <person name="Gao L."/>
            <person name="Fang B.-Z."/>
            <person name="Li W.-J."/>
        </authorList>
    </citation>
    <scope>NUCLEOTIDE SEQUENCE [LARGE SCALE GENOMIC DNA]</scope>
    <source>
        <strain evidence="3 4">EGI FJ00035</strain>
    </source>
</reference>
<dbReference type="Proteomes" id="UP001320831">
    <property type="component" value="Unassembled WGS sequence"/>
</dbReference>
<organism evidence="3 4">
    <name type="scientific">Chelativorans salis</name>
    <dbReference type="NCBI Taxonomy" id="2978478"/>
    <lineage>
        <taxon>Bacteria</taxon>
        <taxon>Pseudomonadati</taxon>
        <taxon>Pseudomonadota</taxon>
        <taxon>Alphaproteobacteria</taxon>
        <taxon>Hyphomicrobiales</taxon>
        <taxon>Phyllobacteriaceae</taxon>
        <taxon>Chelativorans</taxon>
    </lineage>
</organism>
<dbReference type="SUPFAM" id="SSF53850">
    <property type="entry name" value="Periplasmic binding protein-like II"/>
    <property type="match status" value="1"/>
</dbReference>
<dbReference type="InterPro" id="IPR042100">
    <property type="entry name" value="Bug_dom1"/>
</dbReference>
<dbReference type="CDD" id="cd07012">
    <property type="entry name" value="PBP2_Bug_TTT"/>
    <property type="match status" value="1"/>
</dbReference>
<dbReference type="Gene3D" id="3.40.190.150">
    <property type="entry name" value="Bordetella uptake gene, domain 1"/>
    <property type="match status" value="1"/>
</dbReference>
<evidence type="ECO:0000313" key="3">
    <source>
        <dbReference type="EMBL" id="MCT7376715.1"/>
    </source>
</evidence>
<dbReference type="EMBL" id="JAOCZP010000005">
    <property type="protein sequence ID" value="MCT7376715.1"/>
    <property type="molecule type" value="Genomic_DNA"/>
</dbReference>
<dbReference type="PANTHER" id="PTHR42928:SF5">
    <property type="entry name" value="BLR1237 PROTEIN"/>
    <property type="match status" value="1"/>
</dbReference>
<dbReference type="Gene3D" id="3.40.190.10">
    <property type="entry name" value="Periplasmic binding protein-like II"/>
    <property type="match status" value="1"/>
</dbReference>
<dbReference type="InterPro" id="IPR005064">
    <property type="entry name" value="BUG"/>
</dbReference>
<proteinExistence type="inferred from homology"/>
<evidence type="ECO:0000256" key="2">
    <source>
        <dbReference type="SAM" id="SignalP"/>
    </source>
</evidence>
<comment type="caution">
    <text evidence="3">The sequence shown here is derived from an EMBL/GenBank/DDBJ whole genome shotgun (WGS) entry which is preliminary data.</text>
</comment>
<sequence>MQFKLNALGAVFGLALGAILGAAPSAATQDFPTKPITILVGYNPGDNMDVMTRHLAELVEKKLGQPINIVNKPGVAGAVSLGVLAQAAPDGYTLASVVDTPLSRMLTMRKMDYTQEDFAPVMQFSSGVTGVVVKADSPWQTFEEFIADAKANPRNITYATSGAGSTMHVAMQYVGKEAGLDWTHVPYPGARDTLAAVLGGHVNAAVGSTQWVEDVRAGNMRLLAVISDTRMPAFPDVPTLPELGYDFDAHAVSVIVAPAGTPEPIIAKLDDAFHGAMETPEFKETLTKLIAAKEYRGHTELTAYLKKVKENFAGIIADLGIPTELNK</sequence>
<feature type="signal peptide" evidence="2">
    <location>
        <begin position="1"/>
        <end position="22"/>
    </location>
</feature>
<comment type="similarity">
    <text evidence="1">Belongs to the UPF0065 (bug) family.</text>
</comment>